<dbReference type="InterPro" id="IPR052022">
    <property type="entry name" value="26kDa_periplasmic_antigen"/>
</dbReference>
<protein>
    <recommendedName>
        <fullName evidence="3">Periplasmic/secreted protein</fullName>
    </recommendedName>
</protein>
<feature type="region of interest" description="Disordered" evidence="1">
    <location>
        <begin position="78"/>
        <end position="97"/>
    </location>
</feature>
<comment type="caution">
    <text evidence="2">The sequence shown here is derived from an EMBL/GenBank/DDBJ whole genome shotgun (WGS) entry which is preliminary data.</text>
</comment>
<dbReference type="PANTHER" id="PTHR34387:SF1">
    <property type="entry name" value="PERIPLASMIC IMMUNOGENIC PROTEIN"/>
    <property type="match status" value="1"/>
</dbReference>
<organism evidence="2">
    <name type="scientific">marine sediment metagenome</name>
    <dbReference type="NCBI Taxonomy" id="412755"/>
    <lineage>
        <taxon>unclassified sequences</taxon>
        <taxon>metagenomes</taxon>
        <taxon>ecological metagenomes</taxon>
    </lineage>
</organism>
<accession>A0A0F9Y8L0</accession>
<dbReference type="PANTHER" id="PTHR34387">
    <property type="entry name" value="SLR1258 PROTEIN"/>
    <property type="match status" value="1"/>
</dbReference>
<dbReference type="AlphaFoldDB" id="A0A0F9Y8L0"/>
<dbReference type="GO" id="GO:0006974">
    <property type="term" value="P:DNA damage response"/>
    <property type="evidence" value="ECO:0007669"/>
    <property type="project" value="TreeGrafter"/>
</dbReference>
<evidence type="ECO:0008006" key="3">
    <source>
        <dbReference type="Google" id="ProtNLM"/>
    </source>
</evidence>
<sequence>MRSLHLPLSGLMLGMSLLAAGAQAEPMRYNQVSLHAQVEQSVNHDTMRVTLFTEAQDKDPAKLAEQITRTLNDGLKTARAQDQVEVSSGNRSSQPVYDEKRENIIGWRERGEIIIEGSDFAAISTLTGELLGDLSLADMQFSLSAESRSSTEDALVADAIEAFKSRANIATRSLGGAGYKIVNLNLNTQFMQPMRYRGQQKMAMAADMEMSSPEVEGGQSDVTVSADGTIEVQGL</sequence>
<reference evidence="2" key="1">
    <citation type="journal article" date="2015" name="Nature">
        <title>Complex archaea that bridge the gap between prokaryotes and eukaryotes.</title>
        <authorList>
            <person name="Spang A."/>
            <person name="Saw J.H."/>
            <person name="Jorgensen S.L."/>
            <person name="Zaremba-Niedzwiedzka K."/>
            <person name="Martijn J."/>
            <person name="Lind A.E."/>
            <person name="van Eijk R."/>
            <person name="Schleper C."/>
            <person name="Guy L."/>
            <person name="Ettema T.J."/>
        </authorList>
    </citation>
    <scope>NUCLEOTIDE SEQUENCE</scope>
</reference>
<dbReference type="EMBL" id="LAZR01000010">
    <property type="protein sequence ID" value="KKO08267.1"/>
    <property type="molecule type" value="Genomic_DNA"/>
</dbReference>
<evidence type="ECO:0000256" key="1">
    <source>
        <dbReference type="SAM" id="MobiDB-lite"/>
    </source>
</evidence>
<evidence type="ECO:0000313" key="2">
    <source>
        <dbReference type="EMBL" id="KKO08267.1"/>
    </source>
</evidence>
<dbReference type="Gene3D" id="3.30.70.2970">
    <property type="entry name" value="Protein of unknown function (DUF541), domain 2"/>
    <property type="match status" value="1"/>
</dbReference>
<dbReference type="InterPro" id="IPR007497">
    <property type="entry name" value="SIMPL/DUF541"/>
</dbReference>
<feature type="compositionally biased region" description="Polar residues" evidence="1">
    <location>
        <begin position="84"/>
        <end position="95"/>
    </location>
</feature>
<dbReference type="Pfam" id="PF04402">
    <property type="entry name" value="SIMPL"/>
    <property type="match status" value="1"/>
</dbReference>
<dbReference type="Gene3D" id="3.30.110.170">
    <property type="entry name" value="Protein of unknown function (DUF541), domain 1"/>
    <property type="match status" value="1"/>
</dbReference>
<name>A0A0F9Y8L0_9ZZZZ</name>
<proteinExistence type="predicted"/>
<gene>
    <name evidence="2" type="ORF">LCGC14_0049650</name>
</gene>